<protein>
    <recommendedName>
        <fullName evidence="15">Nucleolar and spindle-associated protein 1</fullName>
    </recommendedName>
</protein>
<dbReference type="GO" id="GO:0072686">
    <property type="term" value="C:mitotic spindle"/>
    <property type="evidence" value="ECO:0007669"/>
    <property type="project" value="TreeGrafter"/>
</dbReference>
<keyword evidence="6" id="KW-0493">Microtubule</keyword>
<accession>A0A401RT23</accession>
<evidence type="ECO:0000256" key="9">
    <source>
        <dbReference type="ARBA" id="ARBA00023212"/>
    </source>
</evidence>
<evidence type="ECO:0000256" key="11">
    <source>
        <dbReference type="ARBA" id="ARBA00023306"/>
    </source>
</evidence>
<dbReference type="STRING" id="137246.A0A401RT23"/>
<evidence type="ECO:0000256" key="1">
    <source>
        <dbReference type="ARBA" id="ARBA00004123"/>
    </source>
</evidence>
<keyword evidence="5" id="KW-0132">Cell division</keyword>
<feature type="compositionally biased region" description="Basic and acidic residues" evidence="12">
    <location>
        <begin position="105"/>
        <end position="119"/>
    </location>
</feature>
<organism evidence="13 14">
    <name type="scientific">Chiloscyllium punctatum</name>
    <name type="common">Brownbanded bambooshark</name>
    <name type="synonym">Hemiscyllium punctatum</name>
    <dbReference type="NCBI Taxonomy" id="137246"/>
    <lineage>
        <taxon>Eukaryota</taxon>
        <taxon>Metazoa</taxon>
        <taxon>Chordata</taxon>
        <taxon>Craniata</taxon>
        <taxon>Vertebrata</taxon>
        <taxon>Chondrichthyes</taxon>
        <taxon>Elasmobranchii</taxon>
        <taxon>Galeomorphii</taxon>
        <taxon>Galeoidea</taxon>
        <taxon>Orectolobiformes</taxon>
        <taxon>Hemiscylliidae</taxon>
        <taxon>Chiloscyllium</taxon>
    </lineage>
</organism>
<evidence type="ECO:0000256" key="4">
    <source>
        <dbReference type="ARBA" id="ARBA00022490"/>
    </source>
</evidence>
<evidence type="ECO:0000256" key="3">
    <source>
        <dbReference type="ARBA" id="ARBA00009702"/>
    </source>
</evidence>
<feature type="region of interest" description="Disordered" evidence="12">
    <location>
        <begin position="61"/>
        <end position="130"/>
    </location>
</feature>
<keyword evidence="4" id="KW-0963">Cytoplasm</keyword>
<dbReference type="OrthoDB" id="3258416at2759"/>
<dbReference type="OMA" id="PHVTMSG"/>
<proteinExistence type="inferred from homology"/>
<dbReference type="GO" id="GO:0005874">
    <property type="term" value="C:microtubule"/>
    <property type="evidence" value="ECO:0007669"/>
    <property type="project" value="UniProtKB-KW"/>
</dbReference>
<evidence type="ECO:0000256" key="6">
    <source>
        <dbReference type="ARBA" id="ARBA00022701"/>
    </source>
</evidence>
<keyword evidence="14" id="KW-1185">Reference proteome</keyword>
<keyword evidence="10" id="KW-0539">Nucleus</keyword>
<dbReference type="InterPro" id="IPR026756">
    <property type="entry name" value="NuSAP"/>
</dbReference>
<dbReference type="GO" id="GO:0000281">
    <property type="term" value="P:mitotic cytokinesis"/>
    <property type="evidence" value="ECO:0007669"/>
    <property type="project" value="InterPro"/>
</dbReference>
<comment type="caution">
    <text evidence="13">The sequence shown here is derived from an EMBL/GenBank/DDBJ whole genome shotgun (WGS) entry which is preliminary data.</text>
</comment>
<dbReference type="Proteomes" id="UP000287033">
    <property type="component" value="Unassembled WGS sequence"/>
</dbReference>
<evidence type="ECO:0000256" key="10">
    <source>
        <dbReference type="ARBA" id="ARBA00023242"/>
    </source>
</evidence>
<dbReference type="GO" id="GO:0005730">
    <property type="term" value="C:nucleolus"/>
    <property type="evidence" value="ECO:0007669"/>
    <property type="project" value="TreeGrafter"/>
</dbReference>
<keyword evidence="11" id="KW-0131">Cell cycle</keyword>
<comment type="subcellular location">
    <subcellularLocation>
        <location evidence="2">Cytoplasm</location>
        <location evidence="2">Cytoskeleton</location>
        <location evidence="2">Spindle</location>
    </subcellularLocation>
    <subcellularLocation>
        <location evidence="1">Nucleus</location>
    </subcellularLocation>
</comment>
<dbReference type="PANTHER" id="PTHR15874:SF1">
    <property type="entry name" value="NUCLEOLAR AND SPINDLE-ASSOCIATED PROTEIN 1"/>
    <property type="match status" value="1"/>
</dbReference>
<dbReference type="GO" id="GO:0003677">
    <property type="term" value="F:DNA binding"/>
    <property type="evidence" value="ECO:0007669"/>
    <property type="project" value="UniProtKB-KW"/>
</dbReference>
<name>A0A401RT23_CHIPU</name>
<feature type="region of interest" description="Disordered" evidence="12">
    <location>
        <begin position="314"/>
        <end position="342"/>
    </location>
</feature>
<dbReference type="GO" id="GO:0008017">
    <property type="term" value="F:microtubule binding"/>
    <property type="evidence" value="ECO:0007669"/>
    <property type="project" value="TreeGrafter"/>
</dbReference>
<feature type="compositionally biased region" description="Polar residues" evidence="12">
    <location>
        <begin position="79"/>
        <end position="101"/>
    </location>
</feature>
<dbReference type="PANTHER" id="PTHR15874">
    <property type="entry name" value="NUCLEOLAR AND SPINDLE-ASSOCIATED PROTEIN 1"/>
    <property type="match status" value="1"/>
</dbReference>
<evidence type="ECO:0000313" key="13">
    <source>
        <dbReference type="EMBL" id="GCC21293.1"/>
    </source>
</evidence>
<evidence type="ECO:0008006" key="15">
    <source>
        <dbReference type="Google" id="ProtNLM"/>
    </source>
</evidence>
<reference evidence="13 14" key="1">
    <citation type="journal article" date="2018" name="Nat. Ecol. Evol.">
        <title>Shark genomes provide insights into elasmobranch evolution and the origin of vertebrates.</title>
        <authorList>
            <person name="Hara Y"/>
            <person name="Yamaguchi K"/>
            <person name="Onimaru K"/>
            <person name="Kadota M"/>
            <person name="Koyanagi M"/>
            <person name="Keeley SD"/>
            <person name="Tatsumi K"/>
            <person name="Tanaka K"/>
            <person name="Motone F"/>
            <person name="Kageyama Y"/>
            <person name="Nozu R"/>
            <person name="Adachi N"/>
            <person name="Nishimura O"/>
            <person name="Nakagawa R"/>
            <person name="Tanegashima C"/>
            <person name="Kiyatake I"/>
            <person name="Matsumoto R"/>
            <person name="Murakumo K"/>
            <person name="Nishida K"/>
            <person name="Terakita A"/>
            <person name="Kuratani S"/>
            <person name="Sato K"/>
            <person name="Hyodo S Kuraku.S."/>
        </authorList>
    </citation>
    <scope>NUCLEOTIDE SEQUENCE [LARGE SCALE GENOMIC DNA]</scope>
</reference>
<keyword evidence="7" id="KW-0498">Mitosis</keyword>
<feature type="region of interest" description="Disordered" evidence="12">
    <location>
        <begin position="261"/>
        <end position="285"/>
    </location>
</feature>
<evidence type="ECO:0000256" key="7">
    <source>
        <dbReference type="ARBA" id="ARBA00022776"/>
    </source>
</evidence>
<gene>
    <name evidence="13" type="ORF">chiPu_0019760</name>
</gene>
<dbReference type="AlphaFoldDB" id="A0A401RT23"/>
<comment type="similarity">
    <text evidence="3">Belongs to the NUSAP family.</text>
</comment>
<evidence type="ECO:0000256" key="5">
    <source>
        <dbReference type="ARBA" id="ARBA00022618"/>
    </source>
</evidence>
<evidence type="ECO:0000256" key="8">
    <source>
        <dbReference type="ARBA" id="ARBA00023125"/>
    </source>
</evidence>
<evidence type="ECO:0000256" key="2">
    <source>
        <dbReference type="ARBA" id="ARBA00004186"/>
    </source>
</evidence>
<sequence>MELHDLRYSELQRLAKQHGLRANLKADKLLKNLQEFFQEQKDGPALKAAIEENMGNTVNVEKWEDSNVTKRRGKERLPNDNQNESLNSQIFTASENEQPSMEPSPHLEKCQSTEGSDLKRRQKKRHVEFEDSIEKDEITGNAADESAPVAQCSLHVSNEKVTDTSKGTGTTTQSKTGKIPHLIRATGKSGLKSPPAVGKTALNHVTPDWKKIHQAHFKKMESIDLYIERKKKRFENFGNSIKQSVNEPKNMMNTPKFFSPVHQTSKNDQFSTPANQRKSPRSSAAVTLNEKSAFKPSVYSVTKMNVRFTDAAKTTDKHGTMKTPIRKLNPGSEVKNVRPSGPEEPICQKQTHNNACNPAETKVVTPYRFSGITTPGTNKKFDLQASLARPLRYKPHKGKLKSWEEMKENACSLKKDPKQPKLQTRETRREKFLEERKERKNNVIGARRGLVMAK</sequence>
<dbReference type="EMBL" id="BEZZ01002156">
    <property type="protein sequence ID" value="GCC21293.1"/>
    <property type="molecule type" value="Genomic_DNA"/>
</dbReference>
<keyword evidence="9" id="KW-0206">Cytoskeleton</keyword>
<evidence type="ECO:0000313" key="14">
    <source>
        <dbReference type="Proteomes" id="UP000287033"/>
    </source>
</evidence>
<evidence type="ECO:0000256" key="12">
    <source>
        <dbReference type="SAM" id="MobiDB-lite"/>
    </source>
</evidence>
<dbReference type="GO" id="GO:0007076">
    <property type="term" value="P:mitotic chromosome condensation"/>
    <property type="evidence" value="ECO:0007669"/>
    <property type="project" value="TreeGrafter"/>
</dbReference>
<keyword evidence="8" id="KW-0238">DNA-binding</keyword>
<dbReference type="Pfam" id="PF16006">
    <property type="entry name" value="NUSAP"/>
    <property type="match status" value="1"/>
</dbReference>
<dbReference type="GO" id="GO:0040001">
    <property type="term" value="P:establishment of mitotic spindle localization"/>
    <property type="evidence" value="ECO:0007669"/>
    <property type="project" value="InterPro"/>
</dbReference>